<dbReference type="Proteomes" id="UP000053890">
    <property type="component" value="Unassembled WGS sequence"/>
</dbReference>
<sequence length="404" mass="44152">MVASVLLIVLPIAATLLAIAKPRMNVLGTQRILSSALHIDQCSPIPGLEACEDAWVHHDSGLAYLACSSVEMRAHWSPTLENFDALTLPTVSTDHLRLFSFEHRTHSPVHLVGLPKGHPGLWLHGMDALHTPTPAEPDLYTLFLVSHPPPADRSSAPKVGADSVVELFETVLGTAEARYVGTVRHALVRTPNNPVATGPRSFYVSNDHRRKVHWTRKLEVAYVETSEIAHCTLLDSGESECTVAAEQTYPNGLAKGPNDLLYAASTYTGEVSVYEIQHGDMSLIPVGNIWLERPIDNLLVSPSTGSVYAATFPKFFSFASSAPLPSSPANPHHKRSPVEVWRISNETDITERYMGRKYRHAVALADPLGEVVSAVTTAAPWRDELLLTGYFTPHAVVCRMGETL</sequence>
<evidence type="ECO:0000313" key="2">
    <source>
        <dbReference type="EMBL" id="KPV75048.1"/>
    </source>
</evidence>
<dbReference type="InterPro" id="IPR011042">
    <property type="entry name" value="6-blade_b-propeller_TolB-like"/>
</dbReference>
<dbReference type="InterPro" id="IPR051288">
    <property type="entry name" value="Serum_paraoxonase/arylesterase"/>
</dbReference>
<gene>
    <name evidence="2" type="ORF">RHOBADRAFT_53947</name>
</gene>
<dbReference type="OMA" id="NACEDVK"/>
<dbReference type="EMBL" id="KQ474079">
    <property type="protein sequence ID" value="KPV75048.1"/>
    <property type="molecule type" value="Genomic_DNA"/>
</dbReference>
<evidence type="ECO:0000313" key="3">
    <source>
        <dbReference type="Proteomes" id="UP000053890"/>
    </source>
</evidence>
<feature type="signal peptide" evidence="1">
    <location>
        <begin position="1"/>
        <end position="20"/>
    </location>
</feature>
<dbReference type="RefSeq" id="XP_018271097.1">
    <property type="nucleotide sequence ID" value="XM_018417074.1"/>
</dbReference>
<dbReference type="SUPFAM" id="SSF63829">
    <property type="entry name" value="Calcium-dependent phosphotriesterase"/>
    <property type="match status" value="1"/>
</dbReference>
<organism evidence="2 3">
    <name type="scientific">Rhodotorula graminis (strain WP1)</name>
    <dbReference type="NCBI Taxonomy" id="578459"/>
    <lineage>
        <taxon>Eukaryota</taxon>
        <taxon>Fungi</taxon>
        <taxon>Dikarya</taxon>
        <taxon>Basidiomycota</taxon>
        <taxon>Pucciniomycotina</taxon>
        <taxon>Microbotryomycetes</taxon>
        <taxon>Sporidiobolales</taxon>
        <taxon>Sporidiobolaceae</taxon>
        <taxon>Rhodotorula</taxon>
    </lineage>
</organism>
<evidence type="ECO:0000256" key="1">
    <source>
        <dbReference type="SAM" id="SignalP"/>
    </source>
</evidence>
<dbReference type="AlphaFoldDB" id="A0A194S2U0"/>
<proteinExistence type="predicted"/>
<keyword evidence="1" id="KW-0732">Signal</keyword>
<reference evidence="2 3" key="1">
    <citation type="journal article" date="2015" name="Front. Microbiol.">
        <title>Genome sequence of the plant growth promoting endophytic yeast Rhodotorula graminis WP1.</title>
        <authorList>
            <person name="Firrincieli A."/>
            <person name="Otillar R."/>
            <person name="Salamov A."/>
            <person name="Schmutz J."/>
            <person name="Khan Z."/>
            <person name="Redman R.S."/>
            <person name="Fleck N.D."/>
            <person name="Lindquist E."/>
            <person name="Grigoriev I.V."/>
            <person name="Doty S.L."/>
        </authorList>
    </citation>
    <scope>NUCLEOTIDE SEQUENCE [LARGE SCALE GENOMIC DNA]</scope>
    <source>
        <strain evidence="2 3">WP1</strain>
    </source>
</reference>
<keyword evidence="3" id="KW-1185">Reference proteome</keyword>
<dbReference type="PANTHER" id="PTHR11799:SF12">
    <property type="entry name" value="PARAOXONASE-RELATED"/>
    <property type="match status" value="1"/>
</dbReference>
<evidence type="ECO:0008006" key="4">
    <source>
        <dbReference type="Google" id="ProtNLM"/>
    </source>
</evidence>
<dbReference type="OrthoDB" id="5307922at2759"/>
<dbReference type="GeneID" id="28977522"/>
<protein>
    <recommendedName>
        <fullName evidence="4">SMP-30/Gluconolactonase/LRE-like region domain-containing protein</fullName>
    </recommendedName>
</protein>
<accession>A0A194S2U0</accession>
<dbReference type="PANTHER" id="PTHR11799">
    <property type="entry name" value="PARAOXONASE"/>
    <property type="match status" value="1"/>
</dbReference>
<feature type="chain" id="PRO_5008265435" description="SMP-30/Gluconolactonase/LRE-like region domain-containing protein" evidence="1">
    <location>
        <begin position="21"/>
        <end position="404"/>
    </location>
</feature>
<name>A0A194S2U0_RHOGW</name>
<dbReference type="Gene3D" id="2.120.10.30">
    <property type="entry name" value="TolB, C-terminal domain"/>
    <property type="match status" value="1"/>
</dbReference>